<dbReference type="KEGG" id="haj:DU500_13600"/>
<evidence type="ECO:0000313" key="1">
    <source>
        <dbReference type="EMBL" id="AXG07374.1"/>
    </source>
</evidence>
<dbReference type="OrthoDB" id="269607at2157"/>
<dbReference type="EMBL" id="CP031150">
    <property type="protein sequence ID" value="AXG07374.1"/>
    <property type="molecule type" value="Genomic_DNA"/>
</dbReference>
<reference evidence="1 2" key="1">
    <citation type="submission" date="2018-07" db="EMBL/GenBank/DDBJ databases">
        <title>Genome sequences of Haloplanus sp. CBA1113.</title>
        <authorList>
            <person name="Kim Y.B."/>
            <person name="Roh S.W."/>
        </authorList>
    </citation>
    <scope>NUCLEOTIDE SEQUENCE [LARGE SCALE GENOMIC DNA]</scope>
    <source>
        <strain evidence="1 2">CBA1113</strain>
    </source>
</reference>
<dbReference type="RefSeq" id="WP_114586503.1">
    <property type="nucleotide sequence ID" value="NZ_CP031150.1"/>
</dbReference>
<proteinExistence type="predicted"/>
<sequence>MTFEFDIERLRHLPETPLKALRRSFWWVRKTFFSKPKPENPAVVVAMDEPEAEAFLGERFFEPGWEMSYSYRNEIVNLRRVRYVRDHPSGLEWWQTHIRGYSHPDGLELAAHFEPEPAEHPDAHVDGDYIDVPRGNATLVGILEEAGVDFRRIGDWEDADVGSAAGGTTVDVDA</sequence>
<accession>A0A345E5A2</accession>
<dbReference type="Proteomes" id="UP000253273">
    <property type="component" value="Chromosome"/>
</dbReference>
<name>A0A345E5A2_9EURY</name>
<gene>
    <name evidence="1" type="ORF">DU500_13600</name>
</gene>
<dbReference type="AlphaFoldDB" id="A0A345E5A2"/>
<dbReference type="GeneID" id="37284439"/>
<keyword evidence="2" id="KW-1185">Reference proteome</keyword>
<organism evidence="1 2">
    <name type="scientific">Haloplanus rubicundus</name>
    <dbReference type="NCBI Taxonomy" id="1547898"/>
    <lineage>
        <taxon>Archaea</taxon>
        <taxon>Methanobacteriati</taxon>
        <taxon>Methanobacteriota</taxon>
        <taxon>Stenosarchaea group</taxon>
        <taxon>Halobacteria</taxon>
        <taxon>Halobacteriales</taxon>
        <taxon>Haloferacaceae</taxon>
        <taxon>Haloplanus</taxon>
    </lineage>
</organism>
<evidence type="ECO:0000313" key="2">
    <source>
        <dbReference type="Proteomes" id="UP000253273"/>
    </source>
</evidence>
<protein>
    <submittedName>
        <fullName evidence="1">Uncharacterized protein</fullName>
    </submittedName>
</protein>